<reference evidence="1 2" key="1">
    <citation type="journal article" date="2009" name="Nat. Genet.">
        <title>The genome of the cucumber, Cucumis sativus L.</title>
        <authorList>
            <person name="Huang S."/>
            <person name="Li R."/>
            <person name="Zhang Z."/>
            <person name="Li L."/>
            <person name="Gu X."/>
            <person name="Fan W."/>
            <person name="Lucas W.J."/>
            <person name="Wang X."/>
            <person name="Xie B."/>
            <person name="Ni P."/>
            <person name="Ren Y."/>
            <person name="Zhu H."/>
            <person name="Li J."/>
            <person name="Lin K."/>
            <person name="Jin W."/>
            <person name="Fei Z."/>
            <person name="Li G."/>
            <person name="Staub J."/>
            <person name="Kilian A."/>
            <person name="van der Vossen E.A."/>
            <person name="Wu Y."/>
            <person name="Guo J."/>
            <person name="He J."/>
            <person name="Jia Z."/>
            <person name="Ren Y."/>
            <person name="Tian G."/>
            <person name="Lu Y."/>
            <person name="Ruan J."/>
            <person name="Qian W."/>
            <person name="Wang M."/>
            <person name="Huang Q."/>
            <person name="Li B."/>
            <person name="Xuan Z."/>
            <person name="Cao J."/>
            <person name="Asan"/>
            <person name="Wu Z."/>
            <person name="Zhang J."/>
            <person name="Cai Q."/>
            <person name="Bai Y."/>
            <person name="Zhao B."/>
            <person name="Han Y."/>
            <person name="Li Y."/>
            <person name="Li X."/>
            <person name="Wang S."/>
            <person name="Shi Q."/>
            <person name="Liu S."/>
            <person name="Cho W.K."/>
            <person name="Kim J.Y."/>
            <person name="Xu Y."/>
            <person name="Heller-Uszynska K."/>
            <person name="Miao H."/>
            <person name="Cheng Z."/>
            <person name="Zhang S."/>
            <person name="Wu J."/>
            <person name="Yang Y."/>
            <person name="Kang H."/>
            <person name="Li M."/>
            <person name="Liang H."/>
            <person name="Ren X."/>
            <person name="Shi Z."/>
            <person name="Wen M."/>
            <person name="Jian M."/>
            <person name="Yang H."/>
            <person name="Zhang G."/>
            <person name="Yang Z."/>
            <person name="Chen R."/>
            <person name="Liu S."/>
            <person name="Li J."/>
            <person name="Ma L."/>
            <person name="Liu H."/>
            <person name="Zhou Y."/>
            <person name="Zhao J."/>
            <person name="Fang X."/>
            <person name="Li G."/>
            <person name="Fang L."/>
            <person name="Li Y."/>
            <person name="Liu D."/>
            <person name="Zheng H."/>
            <person name="Zhang Y."/>
            <person name="Qin N."/>
            <person name="Li Z."/>
            <person name="Yang G."/>
            <person name="Yang S."/>
            <person name="Bolund L."/>
            <person name="Kristiansen K."/>
            <person name="Zheng H."/>
            <person name="Li S."/>
            <person name="Zhang X."/>
            <person name="Yang H."/>
            <person name="Wang J."/>
            <person name="Sun R."/>
            <person name="Zhang B."/>
            <person name="Jiang S."/>
            <person name="Wang J."/>
            <person name="Du Y."/>
            <person name="Li S."/>
        </authorList>
    </citation>
    <scope>NUCLEOTIDE SEQUENCE [LARGE SCALE GENOMIC DNA]</scope>
    <source>
        <strain evidence="2">cv. 9930</strain>
    </source>
</reference>
<sequence length="85" mass="9747">MELVKVKSGWMKNVEDLAVSSNQCKIVCQLCIKRGAAYLRNNKLEAKKANCPLNWRTMKKLRRKLPYIAPLSSLYIKGNVHEITV</sequence>
<protein>
    <submittedName>
        <fullName evidence="1">Uncharacterized protein</fullName>
    </submittedName>
</protein>
<evidence type="ECO:0000313" key="1">
    <source>
        <dbReference type="EMBL" id="KGN47862.1"/>
    </source>
</evidence>
<evidence type="ECO:0000313" key="2">
    <source>
        <dbReference type="Proteomes" id="UP000029981"/>
    </source>
</evidence>
<name>A0A0A0KHK0_CUCSA</name>
<reference evidence="1 2" key="2">
    <citation type="journal article" date="2009" name="PLoS ONE">
        <title>An integrated genetic and cytogenetic map of the cucumber genome.</title>
        <authorList>
            <person name="Ren Y."/>
            <person name="Zhang Z."/>
            <person name="Liu J."/>
            <person name="Staub J.E."/>
            <person name="Han Y."/>
            <person name="Cheng Z."/>
            <person name="Li X."/>
            <person name="Lu J."/>
            <person name="Miao H."/>
            <person name="Kang H."/>
            <person name="Xie B."/>
            <person name="Gu X."/>
            <person name="Wang X."/>
            <person name="Du Y."/>
            <person name="Jin W."/>
            <person name="Huang S."/>
        </authorList>
    </citation>
    <scope>NUCLEOTIDE SEQUENCE [LARGE SCALE GENOMIC DNA]</scope>
    <source>
        <strain evidence="2">cv. 9930</strain>
    </source>
</reference>
<dbReference type="AlphaFoldDB" id="A0A0A0KHK0"/>
<reference evidence="1 2" key="4">
    <citation type="journal article" date="2011" name="BMC Genomics">
        <title>RNA-Seq improves annotation of protein-coding genes in the cucumber genome.</title>
        <authorList>
            <person name="Li Z."/>
            <person name="Zhang Z."/>
            <person name="Yan P."/>
            <person name="Huang S."/>
            <person name="Fei Z."/>
            <person name="Lin K."/>
        </authorList>
    </citation>
    <scope>NUCLEOTIDE SEQUENCE [LARGE SCALE GENOMIC DNA]</scope>
    <source>
        <strain evidence="2">cv. 9930</strain>
    </source>
</reference>
<dbReference type="Proteomes" id="UP000029981">
    <property type="component" value="Chromosome 6"/>
</dbReference>
<organism evidence="1 2">
    <name type="scientific">Cucumis sativus</name>
    <name type="common">Cucumber</name>
    <dbReference type="NCBI Taxonomy" id="3659"/>
    <lineage>
        <taxon>Eukaryota</taxon>
        <taxon>Viridiplantae</taxon>
        <taxon>Streptophyta</taxon>
        <taxon>Embryophyta</taxon>
        <taxon>Tracheophyta</taxon>
        <taxon>Spermatophyta</taxon>
        <taxon>Magnoliopsida</taxon>
        <taxon>eudicotyledons</taxon>
        <taxon>Gunneridae</taxon>
        <taxon>Pentapetalae</taxon>
        <taxon>rosids</taxon>
        <taxon>fabids</taxon>
        <taxon>Cucurbitales</taxon>
        <taxon>Cucurbitaceae</taxon>
        <taxon>Benincaseae</taxon>
        <taxon>Cucumis</taxon>
    </lineage>
</organism>
<proteinExistence type="predicted"/>
<dbReference type="EMBL" id="CM002927">
    <property type="protein sequence ID" value="KGN47862.1"/>
    <property type="molecule type" value="Genomic_DNA"/>
</dbReference>
<dbReference type="Gramene" id="KGN47862">
    <property type="protein sequence ID" value="KGN47862"/>
    <property type="gene ID" value="Csa_6G408210"/>
</dbReference>
<accession>A0A0A0KHK0</accession>
<reference evidence="1 2" key="3">
    <citation type="journal article" date="2010" name="BMC Genomics">
        <title>Transcriptome sequencing and comparative analysis of cucumber flowers with different sex types.</title>
        <authorList>
            <person name="Guo S."/>
            <person name="Zheng Y."/>
            <person name="Joung J.G."/>
            <person name="Liu S."/>
            <person name="Zhang Z."/>
            <person name="Crasta O.R."/>
            <person name="Sobral B.W."/>
            <person name="Xu Y."/>
            <person name="Huang S."/>
            <person name="Fei Z."/>
        </authorList>
    </citation>
    <scope>NUCLEOTIDE SEQUENCE [LARGE SCALE GENOMIC DNA]</scope>
    <source>
        <strain evidence="2">cv. 9930</strain>
    </source>
</reference>
<gene>
    <name evidence="1" type="ORF">Csa_6G408210</name>
</gene>
<keyword evidence="2" id="KW-1185">Reference proteome</keyword>